<evidence type="ECO:0000256" key="2">
    <source>
        <dbReference type="ARBA" id="ARBA00022844"/>
    </source>
</evidence>
<protein>
    <submittedName>
        <fullName evidence="3">Uncharacterized protein</fullName>
    </submittedName>
</protein>
<dbReference type="GO" id="GO:0044423">
    <property type="term" value="C:virion component"/>
    <property type="evidence" value="ECO:0007669"/>
    <property type="project" value="UniProtKB-KW"/>
</dbReference>
<gene>
    <name evidence="3" type="ORF">UFOVP67_23</name>
</gene>
<evidence type="ECO:0000313" key="3">
    <source>
        <dbReference type="EMBL" id="CAB4241258.1"/>
    </source>
</evidence>
<dbReference type="Gene3D" id="2.160.20.10">
    <property type="entry name" value="Single-stranded right-handed beta-helix, Pectin lyase-like"/>
    <property type="match status" value="1"/>
</dbReference>
<keyword evidence="2" id="KW-0946">Virion</keyword>
<comment type="subcellular location">
    <subcellularLocation>
        <location evidence="1">Virion</location>
    </subcellularLocation>
</comment>
<organism evidence="3">
    <name type="scientific">uncultured Caudovirales phage</name>
    <dbReference type="NCBI Taxonomy" id="2100421"/>
    <lineage>
        <taxon>Viruses</taxon>
        <taxon>Duplodnaviria</taxon>
        <taxon>Heunggongvirae</taxon>
        <taxon>Uroviricota</taxon>
        <taxon>Caudoviricetes</taxon>
        <taxon>Peduoviridae</taxon>
        <taxon>Maltschvirus</taxon>
        <taxon>Maltschvirus maltsch</taxon>
    </lineage>
</organism>
<evidence type="ECO:0000256" key="1">
    <source>
        <dbReference type="ARBA" id="ARBA00004328"/>
    </source>
</evidence>
<dbReference type="GO" id="GO:0019058">
    <property type="term" value="P:viral life cycle"/>
    <property type="evidence" value="ECO:0007669"/>
    <property type="project" value="UniProtKB-ARBA"/>
</dbReference>
<dbReference type="InterPro" id="IPR012334">
    <property type="entry name" value="Pectin_lyas_fold"/>
</dbReference>
<accession>A0A6J5T8M8</accession>
<dbReference type="EMBL" id="LR797823">
    <property type="protein sequence ID" value="CAB4241258.1"/>
    <property type="molecule type" value="Genomic_DNA"/>
</dbReference>
<dbReference type="SUPFAM" id="SSF51126">
    <property type="entry name" value="Pectin lyase-like"/>
    <property type="match status" value="1"/>
</dbReference>
<sequence length="669" mass="71610">MTNINFTDKTTVVPASWLNDVNDAVYTAIGTDTVAPTTPAEVRTNLGLPSSSGASYIGTSNGSTLAEHLIFDTIAALRANTNTLVRNVHVTSYYGSNLEALEAPAFQGKYFLKTSDTTSADNGGTIIVDSIGGRWYFSKNNSTLNIQMFGAKCDGTTNDTTELNKVSQYINSLGGGVTVEFPAGPILVGKQTASTAAGQGYSYMAQDVFKLSGCTKPVTLNFNNTKVIWDSGLKFGSFDPVTHTVYNPSSLPFVNPDYQANIGLAFQLNGNKLIIQNGYVEIDGNIGNIDLGGLWGDTGRQCVHYGWHDFNNDNVVFNGHGYFHHHALDGFLVGYAELTESSEIKPHFYNQVVSEYNARQGFSYVGGNSMLFNVLKTNHTGKARFASAPGSGTDVEAESSICRNFIVKQYESINNTGTDFGADSGDSADILLENVRIIGTTQYALFANKPHIRIKGGVVSGACAAAYVGANPNQGVHFTNVLFTDKITYGGIVYRPNELLLDFSGSSNVTFDNCEIDCINSTPGYFHPTTNIINTAIKTTYTSGTAYTIPIGRFSGVNTIDLPAGLVVNMSGSKVLDGITTLNGAELNGVFSALPKQAIIRLSGNNGATEGVQRIGYSYDPVVFAANVLLGANKGDVCYNPNWSATGIEYWKCNTAPGDTLAKWTARTL</sequence>
<name>A0A6J5T8M8_9CAUD</name>
<dbReference type="InterPro" id="IPR011050">
    <property type="entry name" value="Pectin_lyase_fold/virulence"/>
</dbReference>
<proteinExistence type="predicted"/>
<dbReference type="GO" id="GO:0051701">
    <property type="term" value="P:biological process involved in interaction with host"/>
    <property type="evidence" value="ECO:0007669"/>
    <property type="project" value="UniProtKB-ARBA"/>
</dbReference>
<reference evidence="3" key="1">
    <citation type="submission" date="2020-05" db="EMBL/GenBank/DDBJ databases">
        <authorList>
            <person name="Chiriac C."/>
            <person name="Salcher M."/>
            <person name="Ghai R."/>
            <person name="Kavagutti S V."/>
        </authorList>
    </citation>
    <scope>NUCLEOTIDE SEQUENCE</scope>
</reference>